<dbReference type="RefSeq" id="WP_026801715.1">
    <property type="nucleotide sequence ID" value="NZ_AULI01000022.1"/>
</dbReference>
<dbReference type="STRING" id="1385510.GCA_000425205_03537"/>
<accession>A0A0A5GCR8</accession>
<evidence type="ECO:0000313" key="2">
    <source>
        <dbReference type="EMBL" id="KGX89829.1"/>
    </source>
</evidence>
<evidence type="ECO:0000259" key="1">
    <source>
        <dbReference type="Pfam" id="PF13643"/>
    </source>
</evidence>
<dbReference type="InterPro" id="IPR017647">
    <property type="entry name" value="Dnd_assoc_3"/>
</dbReference>
<dbReference type="eggNOG" id="COG0433">
    <property type="taxonomic scope" value="Bacteria"/>
</dbReference>
<reference evidence="2 3" key="1">
    <citation type="submission" date="2013-08" db="EMBL/GenBank/DDBJ databases">
        <authorList>
            <person name="Huang J."/>
            <person name="Wang G."/>
        </authorList>
    </citation>
    <scope>NUCLEOTIDE SEQUENCE [LARGE SCALE GENOMIC DNA]</scope>
    <source>
        <strain evidence="2 3">JSM 076056</strain>
    </source>
</reference>
<comment type="caution">
    <text evidence="2">The sequence shown here is derived from an EMBL/GenBank/DDBJ whole genome shotgun (WGS) entry which is preliminary data.</text>
</comment>
<gene>
    <name evidence="2" type="ORF">N781_08920</name>
</gene>
<dbReference type="OrthoDB" id="257964at2"/>
<dbReference type="eggNOG" id="COG4096">
    <property type="taxonomic scope" value="Bacteria"/>
</dbReference>
<dbReference type="InterPro" id="IPR025285">
    <property type="entry name" value="DUF4145"/>
</dbReference>
<dbReference type="EMBL" id="AVPE01000019">
    <property type="protein sequence ID" value="KGX89829.1"/>
    <property type="molecule type" value="Genomic_DNA"/>
</dbReference>
<organism evidence="2 3">
    <name type="scientific">Pontibacillus halophilus JSM 076056 = DSM 19796</name>
    <dbReference type="NCBI Taxonomy" id="1385510"/>
    <lineage>
        <taxon>Bacteria</taxon>
        <taxon>Bacillati</taxon>
        <taxon>Bacillota</taxon>
        <taxon>Bacilli</taxon>
        <taxon>Bacillales</taxon>
        <taxon>Bacillaceae</taxon>
        <taxon>Pontibacillus</taxon>
    </lineage>
</organism>
<dbReference type="Proteomes" id="UP000030528">
    <property type="component" value="Unassembled WGS sequence"/>
</dbReference>
<name>A0A0A5GCR8_9BACI</name>
<proteinExistence type="predicted"/>
<sequence length="768" mass="88634">MSDYLFDFLEGVETSLADLARKMENLVYEYPSEAIMNARLFTEELAKQIIRNEEDLSYLLHRRQVERIDGLDKSGVLRKDVAKAFDTVRSIGNKSVHQIQNGNIEDALRVHRNMFKLSIWFMEVYGDYNFTAPDYRPPSIRKKEEETITKDDINNMIRETLTTHLKKNVNGVSPGTEGVSEQEDNKEKIAVDDGYEPTIFGGSALIYELSKLRESSQEAVENANAFSEFKEYMHVSRPIQEDLVESLEEAAGKSGSQLVLLCGSVGDGKSHMLAYLNKHRPDLMQQFSIHNDATESFDPSKDSMDTLNEVLQSFSDNQLEKSEEKLILAINLGVLHNFLETDYASDSYTKLGDYITESNVFDRTLITNQDDSESFQLISFSDYHAYELTEFGPESSYFTGLLKRITNPVEDNPFYRAYKYDLENSYKGTVLTNYLLLQKEEVRERVVDTLIATVIQQKVIISTRAMLNFIHDILVPTKYMEEQFPSFIEEVEGLLPNLLFGHSERSSILSKLSYMDPIHTRNEKLDGIIIELNNSMNIEKVFSKHINLDGLESFTEGLKELGSFYELTQSTRHLMNTSMIRLAFFLSEELGEVFANHVYDKFGKHLFQYNQGLPRGLRQLYAEVKEAVFKWRGSPKKGHLYTSDSVQSIKTAIELSMTPDVTGLVQRDEAVHYRFKDSLLVTYKDTSTNNIASLEIDYPLYERILKVLDGYKPDKKDKEDAIQFVEFIERLMHLNQNQENVLIYETSHQMLFNLEYDPIFDEYIFKRD</sequence>
<dbReference type="AlphaFoldDB" id="A0A0A5GCR8"/>
<protein>
    <recommendedName>
        <fullName evidence="1">DUF4145 domain-containing protein</fullName>
    </recommendedName>
</protein>
<dbReference type="Pfam" id="PF13643">
    <property type="entry name" value="DUF4145"/>
    <property type="match status" value="1"/>
</dbReference>
<evidence type="ECO:0000313" key="3">
    <source>
        <dbReference type="Proteomes" id="UP000030528"/>
    </source>
</evidence>
<feature type="domain" description="DUF4145" evidence="1">
    <location>
        <begin position="31"/>
        <end position="111"/>
    </location>
</feature>
<dbReference type="NCBIfam" id="TIGR03238">
    <property type="entry name" value="dnd_assoc_3"/>
    <property type="match status" value="1"/>
</dbReference>
<keyword evidence="3" id="KW-1185">Reference proteome</keyword>